<keyword evidence="4" id="KW-1185">Reference proteome</keyword>
<dbReference type="EMBL" id="CAMXCT020001851">
    <property type="protein sequence ID" value="CAL1146978.1"/>
    <property type="molecule type" value="Genomic_DNA"/>
</dbReference>
<sequence length="315" mass="34582">MELITLLYQIWGAHPDKTEFPCVRQKYPKCTIFAASDQHPKGFVSVENAFSWPTVFLRRLADKFGQSWVCERINSWSWSMSTAFSGIGAAESAAASLQSAAAEFLRENGHAIPSLECPFVAHDFAVEIDKSAQKVLGNTYNCCCFGDILTFDDCPSMQLARDVSMEAILEALTASVEFGAGGFFWQDLPKDTLTQAQEKVLQDYKSYMPNLKYVDLQQYPSNNRGRGETSDGCLCTLTTNSCKIFSQEKHRFLTGNEMLASQLIPTTAKQAAICSAPVLRVGDSGLNKGKAAGNTMSTPCVGAIMLIAAMALEWR</sequence>
<evidence type="ECO:0000313" key="4">
    <source>
        <dbReference type="Proteomes" id="UP001152797"/>
    </source>
</evidence>
<accession>A0A9P1CM59</accession>
<dbReference type="EMBL" id="CAMXCT010001851">
    <property type="protein sequence ID" value="CAI3993597.1"/>
    <property type="molecule type" value="Genomic_DNA"/>
</dbReference>
<reference evidence="3 4" key="2">
    <citation type="submission" date="2024-05" db="EMBL/GenBank/DDBJ databases">
        <authorList>
            <person name="Chen Y."/>
            <person name="Shah S."/>
            <person name="Dougan E. K."/>
            <person name="Thang M."/>
            <person name="Chan C."/>
        </authorList>
    </citation>
    <scope>NUCLEOTIDE SEQUENCE [LARGE SCALE GENOMIC DNA]</scope>
</reference>
<protein>
    <submittedName>
        <fullName evidence="3">RRM domain-containing protein</fullName>
    </submittedName>
</protein>
<evidence type="ECO:0000313" key="1">
    <source>
        <dbReference type="EMBL" id="CAI3993597.1"/>
    </source>
</evidence>
<name>A0A9P1CM59_9DINO</name>
<dbReference type="EMBL" id="CAMXCT030001851">
    <property type="protein sequence ID" value="CAL4780909.1"/>
    <property type="molecule type" value="Genomic_DNA"/>
</dbReference>
<reference evidence="1" key="1">
    <citation type="submission" date="2022-10" db="EMBL/GenBank/DDBJ databases">
        <authorList>
            <person name="Chen Y."/>
            <person name="Dougan E. K."/>
            <person name="Chan C."/>
            <person name="Rhodes N."/>
            <person name="Thang M."/>
        </authorList>
    </citation>
    <scope>NUCLEOTIDE SEQUENCE</scope>
</reference>
<dbReference type="Proteomes" id="UP001152797">
    <property type="component" value="Unassembled WGS sequence"/>
</dbReference>
<comment type="caution">
    <text evidence="1">The sequence shown here is derived from an EMBL/GenBank/DDBJ whole genome shotgun (WGS) entry which is preliminary data.</text>
</comment>
<evidence type="ECO:0000313" key="3">
    <source>
        <dbReference type="EMBL" id="CAL4780909.1"/>
    </source>
</evidence>
<proteinExistence type="predicted"/>
<dbReference type="AlphaFoldDB" id="A0A9P1CM59"/>
<evidence type="ECO:0000313" key="2">
    <source>
        <dbReference type="EMBL" id="CAI3993603.1"/>
    </source>
</evidence>
<dbReference type="EMBL" id="CAMXCT020001851">
    <property type="protein sequence ID" value="CAL1146972.1"/>
    <property type="molecule type" value="Genomic_DNA"/>
</dbReference>
<organism evidence="1">
    <name type="scientific">Cladocopium goreaui</name>
    <dbReference type="NCBI Taxonomy" id="2562237"/>
    <lineage>
        <taxon>Eukaryota</taxon>
        <taxon>Sar</taxon>
        <taxon>Alveolata</taxon>
        <taxon>Dinophyceae</taxon>
        <taxon>Suessiales</taxon>
        <taxon>Symbiodiniaceae</taxon>
        <taxon>Cladocopium</taxon>
    </lineage>
</organism>
<dbReference type="EMBL" id="CAMXCT010001851">
    <property type="protein sequence ID" value="CAI3993603.1"/>
    <property type="molecule type" value="Genomic_DNA"/>
</dbReference>
<dbReference type="EMBL" id="CAMXCT030001851">
    <property type="protein sequence ID" value="CAL4780915.1"/>
    <property type="molecule type" value="Genomic_DNA"/>
</dbReference>
<gene>
    <name evidence="1" type="ORF">C1SCF055_LOCUS20330</name>
    <name evidence="2" type="ORF">C1SCF055_LOCUS20336</name>
</gene>